<dbReference type="RefSeq" id="WP_101359440.1">
    <property type="nucleotide sequence ID" value="NZ_NKXO01000038.1"/>
</dbReference>
<accession>A0A2N3I9R7</accession>
<proteinExistence type="predicted"/>
<dbReference type="AlphaFoldDB" id="A0A2N3I9R7"/>
<keyword evidence="2" id="KW-1185">Reference proteome</keyword>
<reference evidence="1 2" key="1">
    <citation type="submission" date="2017-06" db="EMBL/GenBank/DDBJ databases">
        <title>Raineya orbicola gen. nov., sp. nov. a slightly thermophilic bacterium of the phylum Bacteroidetes and the description of Raineyaceae fam. nov.</title>
        <authorList>
            <person name="Albuquerque L."/>
            <person name="Polonia A.R.M."/>
            <person name="Barroso C."/>
            <person name="Froufe H.J.C."/>
            <person name="Lage O."/>
            <person name="Lobo-Da-Cunha A."/>
            <person name="Egas C."/>
            <person name="Da Costa M.S."/>
        </authorList>
    </citation>
    <scope>NUCLEOTIDE SEQUENCE [LARGE SCALE GENOMIC DNA]</scope>
    <source>
        <strain evidence="1 2">SPSPC-11</strain>
    </source>
</reference>
<dbReference type="Proteomes" id="UP000233387">
    <property type="component" value="Unassembled WGS sequence"/>
</dbReference>
<organism evidence="1 2">
    <name type="scientific">Raineya orbicola</name>
    <dbReference type="NCBI Taxonomy" id="2016530"/>
    <lineage>
        <taxon>Bacteria</taxon>
        <taxon>Pseudomonadati</taxon>
        <taxon>Bacteroidota</taxon>
        <taxon>Cytophagia</taxon>
        <taxon>Cytophagales</taxon>
        <taxon>Raineyaceae</taxon>
        <taxon>Raineya</taxon>
    </lineage>
</organism>
<gene>
    <name evidence="1" type="ORF">Rain11_2176</name>
</gene>
<protein>
    <submittedName>
        <fullName evidence="1">Uncharacterized protein</fullName>
    </submittedName>
</protein>
<name>A0A2N3I9R7_9BACT</name>
<sequence length="62" mass="7398">MKSPTKSKLQLHLAFLERLEKIIQDIKGESREEKFAKKVFLRLYRKGAVDLDDYDLEDEEIE</sequence>
<evidence type="ECO:0000313" key="2">
    <source>
        <dbReference type="Proteomes" id="UP000233387"/>
    </source>
</evidence>
<dbReference type="EMBL" id="NKXO01000038">
    <property type="protein sequence ID" value="PKQ67071.1"/>
    <property type="molecule type" value="Genomic_DNA"/>
</dbReference>
<evidence type="ECO:0000313" key="1">
    <source>
        <dbReference type="EMBL" id="PKQ67071.1"/>
    </source>
</evidence>
<comment type="caution">
    <text evidence="1">The sequence shown here is derived from an EMBL/GenBank/DDBJ whole genome shotgun (WGS) entry which is preliminary data.</text>
</comment>